<evidence type="ECO:0000313" key="8">
    <source>
        <dbReference type="EMBL" id="WRP17848.1"/>
    </source>
</evidence>
<dbReference type="SUPFAM" id="SSF56655">
    <property type="entry name" value="Carbohydrate phosphatase"/>
    <property type="match status" value="1"/>
</dbReference>
<keyword evidence="6 7" id="KW-0460">Magnesium</keyword>
<comment type="similarity">
    <text evidence="3 7">Belongs to the inositol monophosphatase superfamily.</text>
</comment>
<dbReference type="Gene3D" id="3.30.540.10">
    <property type="entry name" value="Fructose-1,6-Bisphosphatase, subunit A, domain 1"/>
    <property type="match status" value="1"/>
</dbReference>
<dbReference type="EMBL" id="CP141615">
    <property type="protein sequence ID" value="WRP17848.1"/>
    <property type="molecule type" value="Genomic_DNA"/>
</dbReference>
<dbReference type="PANTHER" id="PTHR20854">
    <property type="entry name" value="INOSITOL MONOPHOSPHATASE"/>
    <property type="match status" value="1"/>
</dbReference>
<comment type="catalytic activity">
    <reaction evidence="1 7">
        <text>a myo-inositol phosphate + H2O = myo-inositol + phosphate</text>
        <dbReference type="Rhea" id="RHEA:24056"/>
        <dbReference type="ChEBI" id="CHEBI:15377"/>
        <dbReference type="ChEBI" id="CHEBI:17268"/>
        <dbReference type="ChEBI" id="CHEBI:43474"/>
        <dbReference type="ChEBI" id="CHEBI:84139"/>
        <dbReference type="EC" id="3.1.3.25"/>
    </reaction>
</comment>
<dbReference type="CDD" id="cd01639">
    <property type="entry name" value="IMPase"/>
    <property type="match status" value="1"/>
</dbReference>
<dbReference type="PROSITE" id="PS00630">
    <property type="entry name" value="IMP_2"/>
    <property type="match status" value="1"/>
</dbReference>
<dbReference type="Proteomes" id="UP001332192">
    <property type="component" value="Chromosome"/>
</dbReference>
<dbReference type="RefSeq" id="WP_324717118.1">
    <property type="nucleotide sequence ID" value="NZ_CP141615.1"/>
</dbReference>
<sequence>MAKLADDIPTFMETARMAAERAGRLLREHWQEFLAAGIGFKGPVDLVTEGDRRSEAAIVEIIRSRHPDHDLLTEERGALGEGADHRWLVDPLDGTTNYAHGFPVFAVSVAVEYRGQLQAAAVYEPVSERSYVAGRGRGAWRNGRRLTVSTVEELDRSLLATGFAYDLREAEEETNLDHFDHFSRAAQGIRRLGAAAMDLCWVAEGWLDGFWEYRLHPWDVAAGILLVEEAGGRVTGFRGEALDLRQLRLVNIVASNGRIHDAMLRVLEQGRTGMRGTPGGG</sequence>
<keyword evidence="9" id="KW-1185">Reference proteome</keyword>
<evidence type="ECO:0000256" key="6">
    <source>
        <dbReference type="ARBA" id="ARBA00022842"/>
    </source>
</evidence>
<dbReference type="GO" id="GO:0016787">
    <property type="term" value="F:hydrolase activity"/>
    <property type="evidence" value="ECO:0007669"/>
    <property type="project" value="UniProtKB-KW"/>
</dbReference>
<dbReference type="PRINTS" id="PR00377">
    <property type="entry name" value="IMPHPHTASES"/>
</dbReference>
<keyword evidence="4 7" id="KW-0479">Metal-binding</keyword>
<dbReference type="PANTHER" id="PTHR20854:SF4">
    <property type="entry name" value="INOSITOL-1-MONOPHOSPHATASE-RELATED"/>
    <property type="match status" value="1"/>
</dbReference>
<evidence type="ECO:0000256" key="4">
    <source>
        <dbReference type="ARBA" id="ARBA00022723"/>
    </source>
</evidence>
<comment type="cofactor">
    <cofactor evidence="2 7">
        <name>Mg(2+)</name>
        <dbReference type="ChEBI" id="CHEBI:18420"/>
    </cofactor>
</comment>
<keyword evidence="5 7" id="KW-0378">Hydrolase</keyword>
<dbReference type="InterPro" id="IPR020583">
    <property type="entry name" value="Inositol_monoP_metal-BS"/>
</dbReference>
<proteinExistence type="inferred from homology"/>
<evidence type="ECO:0000256" key="7">
    <source>
        <dbReference type="RuleBase" id="RU364068"/>
    </source>
</evidence>
<evidence type="ECO:0000256" key="3">
    <source>
        <dbReference type="ARBA" id="ARBA00009759"/>
    </source>
</evidence>
<reference evidence="8 9" key="1">
    <citation type="journal article" date="2024" name="Front. Microbiol.">
        <title>Novel thermophilic genera Geochorda gen. nov. and Carboxydochorda gen. nov. from the deep terrestrial subsurface reveal the ecophysiological diversity in the class Limnochordia.</title>
        <authorList>
            <person name="Karnachuk O.V."/>
            <person name="Lukina A.P."/>
            <person name="Avakyan M.R."/>
            <person name="Kadnikov V.V."/>
            <person name="Begmatov S."/>
            <person name="Beletsky A.V."/>
            <person name="Vlasova K.G."/>
            <person name="Novikov A.A."/>
            <person name="Shcherbakova V.A."/>
            <person name="Mardanov A.V."/>
            <person name="Ravin N.V."/>
        </authorList>
    </citation>
    <scope>NUCLEOTIDE SEQUENCE [LARGE SCALE GENOMIC DNA]</scope>
    <source>
        <strain evidence="8 9">L945</strain>
    </source>
</reference>
<dbReference type="InterPro" id="IPR020550">
    <property type="entry name" value="Inositol_monophosphatase_CS"/>
</dbReference>
<dbReference type="Pfam" id="PF00459">
    <property type="entry name" value="Inositol_P"/>
    <property type="match status" value="1"/>
</dbReference>
<evidence type="ECO:0000313" key="9">
    <source>
        <dbReference type="Proteomes" id="UP001332192"/>
    </source>
</evidence>
<organism evidence="8 9">
    <name type="scientific">Carboxydichorda subterranea</name>
    <dbReference type="NCBI Taxonomy" id="3109565"/>
    <lineage>
        <taxon>Bacteria</taxon>
        <taxon>Bacillati</taxon>
        <taxon>Bacillota</taxon>
        <taxon>Limnochordia</taxon>
        <taxon>Limnochordales</taxon>
        <taxon>Geochordaceae</taxon>
        <taxon>Carboxydichorda</taxon>
    </lineage>
</organism>
<dbReference type="InterPro" id="IPR022337">
    <property type="entry name" value="Inositol_monophosphatase_SuhB"/>
</dbReference>
<dbReference type="EC" id="3.1.3.25" evidence="7"/>
<evidence type="ECO:0000256" key="1">
    <source>
        <dbReference type="ARBA" id="ARBA00001033"/>
    </source>
</evidence>
<dbReference type="Gene3D" id="3.40.190.80">
    <property type="match status" value="1"/>
</dbReference>
<dbReference type="InterPro" id="IPR033942">
    <property type="entry name" value="IMPase"/>
</dbReference>
<protein>
    <recommendedName>
        <fullName evidence="7">Inositol-1-monophosphatase</fullName>
        <ecNumber evidence="7">3.1.3.25</ecNumber>
    </recommendedName>
</protein>
<accession>A0ABZ1C0K8</accession>
<dbReference type="PRINTS" id="PR01959">
    <property type="entry name" value="SBIMPHPHTASE"/>
</dbReference>
<gene>
    <name evidence="8" type="ORF">U7230_02215</name>
</gene>
<dbReference type="InterPro" id="IPR000760">
    <property type="entry name" value="Inositol_monophosphatase-like"/>
</dbReference>
<name>A0ABZ1C0K8_9FIRM</name>
<dbReference type="PROSITE" id="PS00629">
    <property type="entry name" value="IMP_1"/>
    <property type="match status" value="1"/>
</dbReference>
<evidence type="ECO:0000256" key="2">
    <source>
        <dbReference type="ARBA" id="ARBA00001946"/>
    </source>
</evidence>
<evidence type="ECO:0000256" key="5">
    <source>
        <dbReference type="ARBA" id="ARBA00022801"/>
    </source>
</evidence>